<dbReference type="FunFam" id="1.10.10.10:FF:000001">
    <property type="entry name" value="LysR family transcriptional regulator"/>
    <property type="match status" value="1"/>
</dbReference>
<comment type="similarity">
    <text evidence="1">Belongs to the LysR transcriptional regulatory family.</text>
</comment>
<dbReference type="Proteomes" id="UP000502415">
    <property type="component" value="Chromosome"/>
</dbReference>
<dbReference type="Gene3D" id="3.40.190.10">
    <property type="entry name" value="Periplasmic binding protein-like II"/>
    <property type="match status" value="2"/>
</dbReference>
<sequence>MPDLETLRHFLAIATHGSLAAASAQLHLTPGALSKSLKRLEEQLQVTLFDRDGRALRLNLNGERLRPRAAALLAQARQVQFDFAGEKHAFACRIAAPALLHVHWAETLATRVAQSYPKATVGIEQMSEAQALRALVNGDADVALVTGGVLEGLDARLASRALGDTEFRVAIGAAHPLHAARFPGGAAIEDVVAHDFAALLTPPFAQLETGVSSDGWHDERFPRTIRYRSDDLALLCKLVRTGQALAYLPDRLIRDLGLDILPIGGCPYFCRQSVALVVDRAHAPGWIGHVADGAPWPPLEDARA</sequence>
<keyword evidence="2" id="KW-0805">Transcription regulation</keyword>
<dbReference type="PANTHER" id="PTHR30126">
    <property type="entry name" value="HTH-TYPE TRANSCRIPTIONAL REGULATOR"/>
    <property type="match status" value="1"/>
</dbReference>
<protein>
    <submittedName>
        <fullName evidence="6">LysR family transcriptional regulator</fullName>
    </submittedName>
</protein>
<accession>A0A7Z2VYS1</accession>
<keyword evidence="4" id="KW-0804">Transcription</keyword>
<dbReference type="Gene3D" id="1.10.10.10">
    <property type="entry name" value="Winged helix-like DNA-binding domain superfamily/Winged helix DNA-binding domain"/>
    <property type="match status" value="1"/>
</dbReference>
<keyword evidence="3" id="KW-0238">DNA-binding</keyword>
<evidence type="ECO:0000259" key="5">
    <source>
        <dbReference type="PROSITE" id="PS50931"/>
    </source>
</evidence>
<dbReference type="SUPFAM" id="SSF46785">
    <property type="entry name" value="Winged helix' DNA-binding domain"/>
    <property type="match status" value="1"/>
</dbReference>
<evidence type="ECO:0000256" key="4">
    <source>
        <dbReference type="ARBA" id="ARBA00023163"/>
    </source>
</evidence>
<dbReference type="PANTHER" id="PTHR30126:SF81">
    <property type="entry name" value="HTH-TYPE TRANSCRIPTIONAL REGULATOR ILVY"/>
    <property type="match status" value="1"/>
</dbReference>
<dbReference type="InterPro" id="IPR036390">
    <property type="entry name" value="WH_DNA-bd_sf"/>
</dbReference>
<dbReference type="GO" id="GO:0000976">
    <property type="term" value="F:transcription cis-regulatory region binding"/>
    <property type="evidence" value="ECO:0007669"/>
    <property type="project" value="TreeGrafter"/>
</dbReference>
<dbReference type="KEGG" id="mfy:HH212_19165"/>
<organism evidence="6 7">
    <name type="scientific">Massilia forsythiae</name>
    <dbReference type="NCBI Taxonomy" id="2728020"/>
    <lineage>
        <taxon>Bacteria</taxon>
        <taxon>Pseudomonadati</taxon>
        <taxon>Pseudomonadota</taxon>
        <taxon>Betaproteobacteria</taxon>
        <taxon>Burkholderiales</taxon>
        <taxon>Oxalobacteraceae</taxon>
        <taxon>Telluria group</taxon>
        <taxon>Massilia</taxon>
    </lineage>
</organism>
<feature type="domain" description="HTH lysR-type" evidence="5">
    <location>
        <begin position="2"/>
        <end position="59"/>
    </location>
</feature>
<name>A0A7Z2VYS1_9BURK</name>
<dbReference type="RefSeq" id="WP_170203964.1">
    <property type="nucleotide sequence ID" value="NZ_CP051685.1"/>
</dbReference>
<dbReference type="Pfam" id="PF03466">
    <property type="entry name" value="LysR_substrate"/>
    <property type="match status" value="1"/>
</dbReference>
<dbReference type="InterPro" id="IPR000847">
    <property type="entry name" value="LysR_HTH_N"/>
</dbReference>
<dbReference type="GO" id="GO:0003700">
    <property type="term" value="F:DNA-binding transcription factor activity"/>
    <property type="evidence" value="ECO:0007669"/>
    <property type="project" value="InterPro"/>
</dbReference>
<dbReference type="Pfam" id="PF00126">
    <property type="entry name" value="HTH_1"/>
    <property type="match status" value="1"/>
</dbReference>
<dbReference type="EMBL" id="CP051685">
    <property type="protein sequence ID" value="QJE01877.1"/>
    <property type="molecule type" value="Genomic_DNA"/>
</dbReference>
<gene>
    <name evidence="6" type="ORF">HH212_19165</name>
</gene>
<dbReference type="InterPro" id="IPR005119">
    <property type="entry name" value="LysR_subst-bd"/>
</dbReference>
<evidence type="ECO:0000256" key="1">
    <source>
        <dbReference type="ARBA" id="ARBA00009437"/>
    </source>
</evidence>
<evidence type="ECO:0000256" key="3">
    <source>
        <dbReference type="ARBA" id="ARBA00023125"/>
    </source>
</evidence>
<reference evidence="6 7" key="1">
    <citation type="submission" date="2020-04" db="EMBL/GenBank/DDBJ databases">
        <title>Genome sequencing of novel species.</title>
        <authorList>
            <person name="Heo J."/>
            <person name="Kim S.-J."/>
            <person name="Kim J.-S."/>
            <person name="Hong S.-B."/>
            <person name="Kwon S.-W."/>
        </authorList>
    </citation>
    <scope>NUCLEOTIDE SEQUENCE [LARGE SCALE GENOMIC DNA]</scope>
    <source>
        <strain evidence="6 7">GN2-R2</strain>
    </source>
</reference>
<evidence type="ECO:0000256" key="2">
    <source>
        <dbReference type="ARBA" id="ARBA00023015"/>
    </source>
</evidence>
<dbReference type="PROSITE" id="PS50931">
    <property type="entry name" value="HTH_LYSR"/>
    <property type="match status" value="1"/>
</dbReference>
<proteinExistence type="inferred from homology"/>
<dbReference type="SUPFAM" id="SSF53850">
    <property type="entry name" value="Periplasmic binding protein-like II"/>
    <property type="match status" value="1"/>
</dbReference>
<evidence type="ECO:0000313" key="7">
    <source>
        <dbReference type="Proteomes" id="UP000502415"/>
    </source>
</evidence>
<dbReference type="CDD" id="cd05466">
    <property type="entry name" value="PBP2_LTTR_substrate"/>
    <property type="match status" value="1"/>
</dbReference>
<evidence type="ECO:0000313" key="6">
    <source>
        <dbReference type="EMBL" id="QJE01877.1"/>
    </source>
</evidence>
<dbReference type="AlphaFoldDB" id="A0A7Z2VYS1"/>
<keyword evidence="7" id="KW-1185">Reference proteome</keyword>
<dbReference type="InterPro" id="IPR036388">
    <property type="entry name" value="WH-like_DNA-bd_sf"/>
</dbReference>